<gene>
    <name evidence="4" type="ORF">BJ554DRAFT_6609</name>
</gene>
<dbReference type="Pfam" id="PF01487">
    <property type="entry name" value="DHquinase_I"/>
    <property type="match status" value="1"/>
</dbReference>
<evidence type="ECO:0000259" key="2">
    <source>
        <dbReference type="Pfam" id="PF08501"/>
    </source>
</evidence>
<dbReference type="GO" id="GO:0009423">
    <property type="term" value="P:chorismate biosynthetic process"/>
    <property type="evidence" value="ECO:0007669"/>
    <property type="project" value="UniProtKB-UniPathway"/>
</dbReference>
<dbReference type="AlphaFoldDB" id="A0A8H8DJV1"/>
<dbReference type="InterPro" id="IPR013785">
    <property type="entry name" value="Aldolase_TIM"/>
</dbReference>
<dbReference type="CDD" id="cd01065">
    <property type="entry name" value="NAD_bind_Shikimate_DH"/>
    <property type="match status" value="1"/>
</dbReference>
<feature type="domain" description="Quinate/shikimate 5-dehydrogenase/glutamyl-tRNA reductase" evidence="1">
    <location>
        <begin position="400"/>
        <end position="457"/>
    </location>
</feature>
<evidence type="ECO:0000259" key="3">
    <source>
        <dbReference type="Pfam" id="PF18317"/>
    </source>
</evidence>
<dbReference type="InterPro" id="IPR001381">
    <property type="entry name" value="DHquinase_I"/>
</dbReference>
<feature type="domain" description="SDH C-terminal" evidence="3">
    <location>
        <begin position="533"/>
        <end position="558"/>
    </location>
</feature>
<organism evidence="4 5">
    <name type="scientific">Olpidium bornovanus</name>
    <dbReference type="NCBI Taxonomy" id="278681"/>
    <lineage>
        <taxon>Eukaryota</taxon>
        <taxon>Fungi</taxon>
        <taxon>Fungi incertae sedis</taxon>
        <taxon>Olpidiomycota</taxon>
        <taxon>Olpidiomycotina</taxon>
        <taxon>Olpidiomycetes</taxon>
        <taxon>Olpidiales</taxon>
        <taxon>Olpidiaceae</taxon>
        <taxon>Olpidium</taxon>
    </lineage>
</organism>
<accession>A0A8H8DJV1</accession>
<feature type="non-terminal residue" evidence="4">
    <location>
        <position position="1"/>
    </location>
</feature>
<evidence type="ECO:0000259" key="1">
    <source>
        <dbReference type="Pfam" id="PF01488"/>
    </source>
</evidence>
<feature type="non-terminal residue" evidence="4">
    <location>
        <position position="577"/>
    </location>
</feature>
<evidence type="ECO:0000313" key="4">
    <source>
        <dbReference type="EMBL" id="KAG5461229.1"/>
    </source>
</evidence>
<dbReference type="InterPro" id="IPR046346">
    <property type="entry name" value="Aminoacid_DH-like_N_sf"/>
</dbReference>
<dbReference type="GO" id="GO:0004764">
    <property type="term" value="F:shikimate 3-dehydrogenase (NADP+) activity"/>
    <property type="evidence" value="ECO:0007669"/>
    <property type="project" value="InterPro"/>
</dbReference>
<dbReference type="PANTHER" id="PTHR21089">
    <property type="entry name" value="SHIKIMATE DEHYDROGENASE"/>
    <property type="match status" value="1"/>
</dbReference>
<dbReference type="UniPathway" id="UPA00053">
    <property type="reaction ID" value="UER00087"/>
</dbReference>
<dbReference type="InterPro" id="IPR013708">
    <property type="entry name" value="Shikimate_DH-bd_N"/>
</dbReference>
<name>A0A8H8DJV1_9FUNG</name>
<dbReference type="GO" id="GO:0003855">
    <property type="term" value="F:3-dehydroquinate dehydratase activity"/>
    <property type="evidence" value="ECO:0007669"/>
    <property type="project" value="InterPro"/>
</dbReference>
<dbReference type="OrthoDB" id="204377at2759"/>
<dbReference type="Gene3D" id="3.40.50.10860">
    <property type="entry name" value="Leucine Dehydrogenase, chain A, domain 1"/>
    <property type="match status" value="1"/>
</dbReference>
<dbReference type="EMBL" id="JAEFCI010003975">
    <property type="protein sequence ID" value="KAG5461229.1"/>
    <property type="molecule type" value="Genomic_DNA"/>
</dbReference>
<dbReference type="GO" id="GO:0019632">
    <property type="term" value="P:shikimate metabolic process"/>
    <property type="evidence" value="ECO:0007669"/>
    <property type="project" value="TreeGrafter"/>
</dbReference>
<dbReference type="PANTHER" id="PTHR21089:SF1">
    <property type="entry name" value="BIFUNCTIONAL 3-DEHYDROQUINATE DEHYDRATASE_SHIKIMATE DEHYDROGENASE, CHLOROPLASTIC"/>
    <property type="match status" value="1"/>
</dbReference>
<dbReference type="Proteomes" id="UP000673691">
    <property type="component" value="Unassembled WGS sequence"/>
</dbReference>
<evidence type="ECO:0000313" key="5">
    <source>
        <dbReference type="Proteomes" id="UP000673691"/>
    </source>
</evidence>
<dbReference type="InterPro" id="IPR006151">
    <property type="entry name" value="Shikm_DH/Glu-tRNA_Rdtase"/>
</dbReference>
<keyword evidence="5" id="KW-1185">Reference proteome</keyword>
<dbReference type="InterPro" id="IPR041121">
    <property type="entry name" value="SDH_C"/>
</dbReference>
<dbReference type="Gene3D" id="3.40.50.720">
    <property type="entry name" value="NAD(P)-binding Rossmann-like Domain"/>
    <property type="match status" value="1"/>
</dbReference>
<protein>
    <submittedName>
        <fullName evidence="4">Type I 3-dehydroquinase-domain-containing protein</fullName>
    </submittedName>
</protein>
<dbReference type="Pfam" id="PF08501">
    <property type="entry name" value="Shikimate_dh_N"/>
    <property type="match status" value="1"/>
</dbReference>
<dbReference type="SUPFAM" id="SSF53223">
    <property type="entry name" value="Aminoacid dehydrogenase-like, N-terminal domain"/>
    <property type="match status" value="1"/>
</dbReference>
<dbReference type="Pfam" id="PF01488">
    <property type="entry name" value="Shikimate_DH"/>
    <property type="match status" value="1"/>
</dbReference>
<dbReference type="SUPFAM" id="SSF51569">
    <property type="entry name" value="Aldolase"/>
    <property type="match status" value="1"/>
</dbReference>
<comment type="caution">
    <text evidence="4">The sequence shown here is derived from an EMBL/GenBank/DDBJ whole genome shotgun (WGS) entry which is preliminary data.</text>
</comment>
<dbReference type="InterPro" id="IPR036291">
    <property type="entry name" value="NAD(P)-bd_dom_sf"/>
</dbReference>
<dbReference type="SUPFAM" id="SSF51735">
    <property type="entry name" value="NAD(P)-binding Rossmann-fold domains"/>
    <property type="match status" value="1"/>
</dbReference>
<dbReference type="Gene3D" id="3.20.20.70">
    <property type="entry name" value="Aldolase class I"/>
    <property type="match status" value="1"/>
</dbReference>
<dbReference type="InterPro" id="IPR022893">
    <property type="entry name" value="Shikimate_DH_fam"/>
</dbReference>
<reference evidence="4 5" key="1">
    <citation type="journal article" name="Sci. Rep.">
        <title>Genome-scale phylogenetic analyses confirm Olpidium as the closest living zoosporic fungus to the non-flagellated, terrestrial fungi.</title>
        <authorList>
            <person name="Chang Y."/>
            <person name="Rochon D."/>
            <person name="Sekimoto S."/>
            <person name="Wang Y."/>
            <person name="Chovatia M."/>
            <person name="Sandor L."/>
            <person name="Salamov A."/>
            <person name="Grigoriev I.V."/>
            <person name="Stajich J.E."/>
            <person name="Spatafora J.W."/>
        </authorList>
    </citation>
    <scope>NUCLEOTIDE SEQUENCE [LARGE SCALE GENOMIC DNA]</scope>
    <source>
        <strain evidence="4">S191</strain>
    </source>
</reference>
<dbReference type="CDD" id="cd00502">
    <property type="entry name" value="DHQase_I"/>
    <property type="match status" value="1"/>
</dbReference>
<feature type="domain" description="Shikimate dehydrogenase substrate binding N-terminal" evidence="2">
    <location>
        <begin position="284"/>
        <end position="364"/>
    </location>
</feature>
<dbReference type="Pfam" id="PF18317">
    <property type="entry name" value="SDH_C"/>
    <property type="match status" value="1"/>
</dbReference>
<proteinExistence type="predicted"/>
<sequence>RPWYERCAAYEFSVLPCLTDLVPAWSPADWKLIEADLCKMLSFITVRPPLPLPDGAFVSLTVPDVARLVPDLASVSVGADAMELRVEYVRRQLGVLRRHSDLPIIFTVRTKAQGGRFPDDRQREHAALLEKGLEWGCEYVDAEITLPDGALRRLSERRGNARIIASWHDLAGVARRSGEVVKRAAKFGDIVKMVGTVRTLVDNFPVRESAREEGGAVESFMEGKPAIVINMGAEGQLSRCLNRFLTPATHPALPTKAAPGQLSVAEINTARHLIGLLPARKYFLFGCPIAQSPSPALHNAGFRALALPHVYALYETGDAANLEPVMRSAEFGGASVTIPHKVDVAGMMDSVSPAARAIGAVNTVVAVDGPGGRTLLFGDNTDWLGIHDCVARKVGGDLAALRGEDGLVIGAGGTARAAVYALKELGLRTVRIWNRTYAKAADVARELGAEAAESLALLAAPAVVVATVPAEAQEPIREALRGLFERAAAGAGGARQDGETTLAARVAVEMAYRPTYTPFALAASNKGYSLETGLGVLVAQGLRQFEIWTGKRPPAETMIFVSTTTLPFRVLLAFAPV</sequence>